<dbReference type="Gene3D" id="1.10.340.70">
    <property type="match status" value="1"/>
</dbReference>
<dbReference type="SUPFAM" id="SSF53098">
    <property type="entry name" value="Ribonuclease H-like"/>
    <property type="match status" value="1"/>
</dbReference>
<dbReference type="Proteomes" id="UP000054047">
    <property type="component" value="Unassembled WGS sequence"/>
</dbReference>
<dbReference type="FunFam" id="1.10.340.70:FF:000003">
    <property type="entry name" value="Protein CBG25708"/>
    <property type="match status" value="1"/>
</dbReference>
<dbReference type="InterPro" id="IPR001584">
    <property type="entry name" value="Integrase_cat-core"/>
</dbReference>
<dbReference type="EC" id="2.7.7.49" evidence="1"/>
<evidence type="ECO:0000256" key="6">
    <source>
        <dbReference type="ARBA" id="ARBA00022801"/>
    </source>
</evidence>
<protein>
    <recommendedName>
        <fullName evidence="1">RNA-directed DNA polymerase</fullName>
        <ecNumber evidence="1">2.7.7.49</ecNumber>
    </recommendedName>
</protein>
<name>A0A0C2H8Y9_9BILA</name>
<gene>
    <name evidence="10" type="ORF">ANCDUO_03665</name>
</gene>
<dbReference type="CDD" id="cd09274">
    <property type="entry name" value="RNase_HI_RT_Ty3"/>
    <property type="match status" value="1"/>
</dbReference>
<evidence type="ECO:0000259" key="9">
    <source>
        <dbReference type="PROSITE" id="PS50994"/>
    </source>
</evidence>
<feature type="region of interest" description="Disordered" evidence="8">
    <location>
        <begin position="624"/>
        <end position="687"/>
    </location>
</feature>
<keyword evidence="7" id="KW-0695">RNA-directed DNA polymerase</keyword>
<dbReference type="GO" id="GO:0003676">
    <property type="term" value="F:nucleic acid binding"/>
    <property type="evidence" value="ECO:0007669"/>
    <property type="project" value="InterPro"/>
</dbReference>
<keyword evidence="3" id="KW-0548">Nucleotidyltransferase</keyword>
<dbReference type="InterPro" id="IPR043128">
    <property type="entry name" value="Rev_trsase/Diguanyl_cyclase"/>
</dbReference>
<evidence type="ECO:0000256" key="3">
    <source>
        <dbReference type="ARBA" id="ARBA00022695"/>
    </source>
</evidence>
<dbReference type="FunFam" id="3.30.420.10:FF:000131">
    <property type="entry name" value="Protein CBG26278"/>
    <property type="match status" value="1"/>
</dbReference>
<dbReference type="AlphaFoldDB" id="A0A0C2H8Y9"/>
<dbReference type="GO" id="GO:0042575">
    <property type="term" value="C:DNA polymerase complex"/>
    <property type="evidence" value="ECO:0007669"/>
    <property type="project" value="UniProtKB-ARBA"/>
</dbReference>
<evidence type="ECO:0000256" key="5">
    <source>
        <dbReference type="ARBA" id="ARBA00022759"/>
    </source>
</evidence>
<dbReference type="FunFam" id="3.30.70.270:FF:000020">
    <property type="entry name" value="Transposon Tf2-6 polyprotein-like Protein"/>
    <property type="match status" value="1"/>
</dbReference>
<evidence type="ECO:0000256" key="7">
    <source>
        <dbReference type="ARBA" id="ARBA00022918"/>
    </source>
</evidence>
<dbReference type="InterPro" id="IPR043502">
    <property type="entry name" value="DNA/RNA_pol_sf"/>
</dbReference>
<organism evidence="10 11">
    <name type="scientific">Ancylostoma duodenale</name>
    <dbReference type="NCBI Taxonomy" id="51022"/>
    <lineage>
        <taxon>Eukaryota</taxon>
        <taxon>Metazoa</taxon>
        <taxon>Ecdysozoa</taxon>
        <taxon>Nematoda</taxon>
        <taxon>Chromadorea</taxon>
        <taxon>Rhabditida</taxon>
        <taxon>Rhabditina</taxon>
        <taxon>Rhabditomorpha</taxon>
        <taxon>Strongyloidea</taxon>
        <taxon>Ancylostomatidae</taxon>
        <taxon>Ancylostomatinae</taxon>
        <taxon>Ancylostoma</taxon>
    </lineage>
</organism>
<evidence type="ECO:0000256" key="8">
    <source>
        <dbReference type="SAM" id="MobiDB-lite"/>
    </source>
</evidence>
<dbReference type="Gene3D" id="3.30.70.270">
    <property type="match status" value="1"/>
</dbReference>
<evidence type="ECO:0000256" key="2">
    <source>
        <dbReference type="ARBA" id="ARBA00022679"/>
    </source>
</evidence>
<reference evidence="10 11" key="1">
    <citation type="submission" date="2013-12" db="EMBL/GenBank/DDBJ databases">
        <title>Draft genome of the parsitic nematode Ancylostoma duodenale.</title>
        <authorList>
            <person name="Mitreva M."/>
        </authorList>
    </citation>
    <scope>NUCLEOTIDE SEQUENCE [LARGE SCALE GENOMIC DNA]</scope>
    <source>
        <strain evidence="10 11">Zhejiang</strain>
    </source>
</reference>
<dbReference type="EMBL" id="KN727303">
    <property type="protein sequence ID" value="KIH66006.1"/>
    <property type="molecule type" value="Genomic_DNA"/>
</dbReference>
<dbReference type="SUPFAM" id="SSF56672">
    <property type="entry name" value="DNA/RNA polymerases"/>
    <property type="match status" value="1"/>
</dbReference>
<dbReference type="Gene3D" id="3.30.420.10">
    <property type="entry name" value="Ribonuclease H-like superfamily/Ribonuclease H"/>
    <property type="match status" value="1"/>
</dbReference>
<dbReference type="PANTHER" id="PTHR37984">
    <property type="entry name" value="PROTEIN CBG26694"/>
    <property type="match status" value="1"/>
</dbReference>
<dbReference type="PANTHER" id="PTHR37984:SF5">
    <property type="entry name" value="PROTEIN NYNRIN-LIKE"/>
    <property type="match status" value="1"/>
</dbReference>
<dbReference type="PROSITE" id="PS50994">
    <property type="entry name" value="INTEGRASE"/>
    <property type="match status" value="1"/>
</dbReference>
<evidence type="ECO:0000313" key="11">
    <source>
        <dbReference type="Proteomes" id="UP000054047"/>
    </source>
</evidence>
<sequence>MSPPKDLAQLRSFLGMINYYGAFIPQMRQIRAPLDALLKKNVMFNWSEDCQKAFDKAKDVPASPLLLTHFDANLELIVAADASEYGIGAVILHRFADGTEKAISHASRSLTATEKRYGQIEKEGLALVYAVRKFHRYLFGRPFTLLTDHKPLVTIFGNKKGLPTYTANRLLRWSLILRGYDFKTEYRKTTDFGQADALSRLIAEQAVPSEDVIIATATQEAEAECQAAKKLLPIDMDMIGEESGKDDTLQKVIDHVRRDEWPKKPPLCIARYYALRQSLSLHNDCLFIGHWIVVPTRFQSRVMTLLHEGHPRINRMKALARSFVYWTNITKDIENFVRGYRSCQEATKSPVKTELHSWKIEDEPWSRIHVDFAGPVDGKTYLAVVDAYSKWPEIVEMTTTSSTATIRQLTRLFAQFGNPYTLVSDNGTQFTSKEFADFCATNGIQHMRSPPFHPQSNGQAERFVDTFKAALRKLKNDITTADPLQKFLQVYRRTPCPSSPRGRSPAENFFVRQIRTPLTMLHNSRSNPEERNKKMEEQFNRHNNAQFKKFRPGDAVWVRDYRKDQAKWVYGKVTQPTGNILYEVLVNGHIHRHHANQLRPRTAEDTEQKLVDLFDLPMDCQRHPTEAVPILTPTPGTTRTRPTESDGNDTGPSTARSTSRPLRRSTRQRRAPIPLNMDPSRKTYLLM</sequence>
<keyword evidence="5" id="KW-0255">Endonuclease</keyword>
<dbReference type="Pfam" id="PF17917">
    <property type="entry name" value="RT_RNaseH"/>
    <property type="match status" value="1"/>
</dbReference>
<dbReference type="InterPro" id="IPR036397">
    <property type="entry name" value="RNaseH_sf"/>
</dbReference>
<keyword evidence="2" id="KW-0808">Transferase</keyword>
<dbReference type="GO" id="GO:0003964">
    <property type="term" value="F:RNA-directed DNA polymerase activity"/>
    <property type="evidence" value="ECO:0007669"/>
    <property type="project" value="UniProtKB-KW"/>
</dbReference>
<dbReference type="Pfam" id="PF17921">
    <property type="entry name" value="Integrase_H2C2"/>
    <property type="match status" value="1"/>
</dbReference>
<feature type="compositionally biased region" description="Basic residues" evidence="8">
    <location>
        <begin position="661"/>
        <end position="670"/>
    </location>
</feature>
<keyword evidence="4" id="KW-0540">Nuclease</keyword>
<proteinExistence type="predicted"/>
<accession>A0A0C2H8Y9</accession>
<keyword evidence="6" id="KW-0378">Hydrolase</keyword>
<dbReference type="Pfam" id="PF00665">
    <property type="entry name" value="rve"/>
    <property type="match status" value="1"/>
</dbReference>
<dbReference type="GO" id="GO:0016787">
    <property type="term" value="F:hydrolase activity"/>
    <property type="evidence" value="ECO:0007669"/>
    <property type="project" value="UniProtKB-KW"/>
</dbReference>
<dbReference type="OrthoDB" id="5856680at2759"/>
<dbReference type="GO" id="GO:0015074">
    <property type="term" value="P:DNA integration"/>
    <property type="evidence" value="ECO:0007669"/>
    <property type="project" value="InterPro"/>
</dbReference>
<evidence type="ECO:0000256" key="4">
    <source>
        <dbReference type="ARBA" id="ARBA00022722"/>
    </source>
</evidence>
<dbReference type="InterPro" id="IPR041588">
    <property type="entry name" value="Integrase_H2C2"/>
</dbReference>
<dbReference type="InterPro" id="IPR041373">
    <property type="entry name" value="RT_RNaseH"/>
</dbReference>
<dbReference type="InterPro" id="IPR050951">
    <property type="entry name" value="Retrovirus_Pol_polyprotein"/>
</dbReference>
<dbReference type="InterPro" id="IPR012337">
    <property type="entry name" value="RNaseH-like_sf"/>
</dbReference>
<evidence type="ECO:0000256" key="1">
    <source>
        <dbReference type="ARBA" id="ARBA00012493"/>
    </source>
</evidence>
<evidence type="ECO:0000313" key="10">
    <source>
        <dbReference type="EMBL" id="KIH66006.1"/>
    </source>
</evidence>
<dbReference type="GO" id="GO:0004519">
    <property type="term" value="F:endonuclease activity"/>
    <property type="evidence" value="ECO:0007669"/>
    <property type="project" value="UniProtKB-KW"/>
</dbReference>
<feature type="domain" description="Integrase catalytic" evidence="9">
    <location>
        <begin position="360"/>
        <end position="513"/>
    </location>
</feature>
<keyword evidence="11" id="KW-1185">Reference proteome</keyword>